<protein>
    <submittedName>
        <fullName evidence="4">Molecular chaperone</fullName>
    </submittedName>
</protein>
<dbReference type="SUPFAM" id="SSF53067">
    <property type="entry name" value="Actin-like ATPase domain"/>
    <property type="match status" value="2"/>
</dbReference>
<sequence>MFAGLDFGTSNCSIAVIENNAPVLVPLEDGKYRLPSSLFIEHSQSAPASLTTQMIDNHISLLKDDAKTPRSLNHEQLVNMARKQLRKEHRLNTANDQPAQSIVQALAANGDVIFGEEAELTHVAAPESGFYIKSPKSFLGADINATQKAVFTTIVEKMLAFIKQEAQYIKQQEFSQIMIGRPVNFHGLLGKDGNKQALGIIDSAAAKVGFKDVQFLMEPVAAAYDYERQLSDDKLVLILDLGGGTTDCSMIKVGPSYVNLIDRQECILSHAGKRIGGIDLDNKLALMALMPEFGKNTVLTNGLPVPNHLFKQAVSVNDVAAQQEFNSRLTGKDIEEYCRISPNPKLKRLKTLRDEKYGLRVSRSAEQAKILLSEQQSIQLPLHYIESGLEIPVTRAQLSDAIADELNKFEGLMKEAITQAGANPDVLYVTGGTAMSSVVQQWINSVFPNLEIVIGDHFGSVTSGLTTHAQRIFGAQ</sequence>
<dbReference type="EMBL" id="BMZC01000002">
    <property type="protein sequence ID" value="GGZ54063.1"/>
    <property type="molecule type" value="Genomic_DNA"/>
</dbReference>
<reference evidence="4 5" key="1">
    <citation type="journal article" date="2014" name="Int. J. Syst. Evol. Microbiol.">
        <title>Complete genome sequence of Corynebacterium casei LMG S-19264T (=DSM 44701T), isolated from a smear-ripened cheese.</title>
        <authorList>
            <consortium name="US DOE Joint Genome Institute (JGI-PGF)"/>
            <person name="Walter F."/>
            <person name="Albersmeier A."/>
            <person name="Kalinowski J."/>
            <person name="Ruckert C."/>
        </authorList>
    </citation>
    <scope>NUCLEOTIDE SEQUENCE [LARGE SCALE GENOMIC DNA]</scope>
    <source>
        <strain evidence="4 5">KCTC 32337</strain>
    </source>
</reference>
<dbReference type="AlphaFoldDB" id="A0A8H9M3D2"/>
<dbReference type="Gene3D" id="3.90.640.10">
    <property type="entry name" value="Actin, Chain A, domain 4"/>
    <property type="match status" value="1"/>
</dbReference>
<evidence type="ECO:0000256" key="3">
    <source>
        <dbReference type="ARBA" id="ARBA00022840"/>
    </source>
</evidence>
<comment type="similarity">
    <text evidence="1">Belongs to the heat shock protein 70 family.</text>
</comment>
<accession>A0A8H9M3D2</accession>
<evidence type="ECO:0000256" key="2">
    <source>
        <dbReference type="ARBA" id="ARBA00022741"/>
    </source>
</evidence>
<dbReference type="InterPro" id="IPR043129">
    <property type="entry name" value="ATPase_NBD"/>
</dbReference>
<dbReference type="InterPro" id="IPR018181">
    <property type="entry name" value="Heat_shock_70_CS"/>
</dbReference>
<dbReference type="NCBIfam" id="NF008673">
    <property type="entry name" value="PRK11678.1"/>
    <property type="match status" value="1"/>
</dbReference>
<dbReference type="PANTHER" id="PTHR19375">
    <property type="entry name" value="HEAT SHOCK PROTEIN 70KDA"/>
    <property type="match status" value="1"/>
</dbReference>
<keyword evidence="3" id="KW-0067">ATP-binding</keyword>
<proteinExistence type="inferred from homology"/>
<dbReference type="GO" id="GO:0005524">
    <property type="term" value="F:ATP binding"/>
    <property type="evidence" value="ECO:0007669"/>
    <property type="project" value="UniProtKB-KW"/>
</dbReference>
<evidence type="ECO:0000313" key="4">
    <source>
        <dbReference type="EMBL" id="GGZ54063.1"/>
    </source>
</evidence>
<gene>
    <name evidence="4" type="primary">yegD</name>
    <name evidence="4" type="ORF">GCM10011274_10220</name>
</gene>
<dbReference type="Pfam" id="PF00012">
    <property type="entry name" value="HSP70"/>
    <property type="match status" value="2"/>
</dbReference>
<dbReference type="Gene3D" id="3.30.420.40">
    <property type="match status" value="2"/>
</dbReference>
<dbReference type="RefSeq" id="WP_191865462.1">
    <property type="nucleotide sequence ID" value="NZ_BMZC01000002.1"/>
</dbReference>
<dbReference type="PROSITE" id="PS00329">
    <property type="entry name" value="HSP70_2"/>
    <property type="match status" value="1"/>
</dbReference>
<dbReference type="Proteomes" id="UP000622604">
    <property type="component" value="Unassembled WGS sequence"/>
</dbReference>
<dbReference type="GO" id="GO:0140662">
    <property type="term" value="F:ATP-dependent protein folding chaperone"/>
    <property type="evidence" value="ECO:0007669"/>
    <property type="project" value="InterPro"/>
</dbReference>
<evidence type="ECO:0000256" key="1">
    <source>
        <dbReference type="ARBA" id="ARBA00007381"/>
    </source>
</evidence>
<organism evidence="4 5">
    <name type="scientific">Paraglaciecola chathamensis</name>
    <dbReference type="NCBI Taxonomy" id="368405"/>
    <lineage>
        <taxon>Bacteria</taxon>
        <taxon>Pseudomonadati</taxon>
        <taxon>Pseudomonadota</taxon>
        <taxon>Gammaproteobacteria</taxon>
        <taxon>Alteromonadales</taxon>
        <taxon>Alteromonadaceae</taxon>
        <taxon>Paraglaciecola</taxon>
    </lineage>
</organism>
<keyword evidence="2" id="KW-0547">Nucleotide-binding</keyword>
<evidence type="ECO:0000313" key="5">
    <source>
        <dbReference type="Proteomes" id="UP000622604"/>
    </source>
</evidence>
<dbReference type="InterPro" id="IPR013126">
    <property type="entry name" value="Hsp_70_fam"/>
</dbReference>
<name>A0A8H9M3D2_9ALTE</name>
<comment type="caution">
    <text evidence="4">The sequence shown here is derived from an EMBL/GenBank/DDBJ whole genome shotgun (WGS) entry which is preliminary data.</text>
</comment>